<evidence type="ECO:0000313" key="9">
    <source>
        <dbReference type="Proteomes" id="UP001085076"/>
    </source>
</evidence>
<feature type="transmembrane region" description="Helical" evidence="7">
    <location>
        <begin position="67"/>
        <end position="86"/>
    </location>
</feature>
<dbReference type="GO" id="GO:0016567">
    <property type="term" value="P:protein ubiquitination"/>
    <property type="evidence" value="ECO:0007669"/>
    <property type="project" value="TreeGrafter"/>
</dbReference>
<dbReference type="AlphaFoldDB" id="A0A9D5CHA2"/>
<evidence type="ECO:0000256" key="4">
    <source>
        <dbReference type="ARBA" id="ARBA00022786"/>
    </source>
</evidence>
<protein>
    <submittedName>
        <fullName evidence="8">Uncharacterized protein</fullName>
    </submittedName>
</protein>
<dbReference type="SUPFAM" id="SSF48452">
    <property type="entry name" value="TPR-like"/>
    <property type="match status" value="1"/>
</dbReference>
<keyword evidence="9" id="KW-1185">Reference proteome</keyword>
<evidence type="ECO:0000256" key="2">
    <source>
        <dbReference type="ARBA" id="ARBA00022737"/>
    </source>
</evidence>
<dbReference type="GO" id="GO:0005680">
    <property type="term" value="C:anaphase-promoting complex"/>
    <property type="evidence" value="ECO:0007669"/>
    <property type="project" value="TreeGrafter"/>
</dbReference>
<reference evidence="8" key="1">
    <citation type="submission" date="2021-03" db="EMBL/GenBank/DDBJ databases">
        <authorList>
            <person name="Li Z."/>
            <person name="Yang C."/>
        </authorList>
    </citation>
    <scope>NUCLEOTIDE SEQUENCE</scope>
    <source>
        <strain evidence="8">Dzin_1.0</strain>
        <tissue evidence="8">Leaf</tissue>
    </source>
</reference>
<dbReference type="GO" id="GO:0045842">
    <property type="term" value="P:positive regulation of mitotic metaphase/anaphase transition"/>
    <property type="evidence" value="ECO:0007669"/>
    <property type="project" value="TreeGrafter"/>
</dbReference>
<evidence type="ECO:0000256" key="7">
    <source>
        <dbReference type="SAM" id="Phobius"/>
    </source>
</evidence>
<dbReference type="Gene3D" id="1.25.40.10">
    <property type="entry name" value="Tetratricopeptide repeat domain"/>
    <property type="match status" value="1"/>
</dbReference>
<gene>
    <name evidence="8" type="ORF">J5N97_021255</name>
</gene>
<dbReference type="PANTHER" id="PTHR12558:SF9">
    <property type="entry name" value="CELL DIVISION CYCLE PROTEIN 16 HOMOLOG"/>
    <property type="match status" value="1"/>
</dbReference>
<dbReference type="PANTHER" id="PTHR12558">
    <property type="entry name" value="CELL DIVISION CYCLE 16,23,27"/>
    <property type="match status" value="1"/>
</dbReference>
<dbReference type="GO" id="GO:0005737">
    <property type="term" value="C:cytoplasm"/>
    <property type="evidence" value="ECO:0007669"/>
    <property type="project" value="TreeGrafter"/>
</dbReference>
<evidence type="ECO:0000313" key="8">
    <source>
        <dbReference type="EMBL" id="KAJ0973296.1"/>
    </source>
</evidence>
<evidence type="ECO:0000256" key="5">
    <source>
        <dbReference type="ARBA" id="ARBA00022803"/>
    </source>
</evidence>
<dbReference type="GO" id="GO:0031145">
    <property type="term" value="P:anaphase-promoting complex-dependent catabolic process"/>
    <property type="evidence" value="ECO:0007669"/>
    <property type="project" value="TreeGrafter"/>
</dbReference>
<keyword evidence="7" id="KW-1133">Transmembrane helix</keyword>
<reference evidence="8" key="2">
    <citation type="journal article" date="2022" name="Hortic Res">
        <title>The genome of Dioscorea zingiberensis sheds light on the biosynthesis, origin and evolution of the medicinally important diosgenin saponins.</title>
        <authorList>
            <person name="Li Y."/>
            <person name="Tan C."/>
            <person name="Li Z."/>
            <person name="Guo J."/>
            <person name="Li S."/>
            <person name="Chen X."/>
            <person name="Wang C."/>
            <person name="Dai X."/>
            <person name="Yang H."/>
            <person name="Song W."/>
            <person name="Hou L."/>
            <person name="Xu J."/>
            <person name="Tong Z."/>
            <person name="Xu A."/>
            <person name="Yuan X."/>
            <person name="Wang W."/>
            <person name="Yang Q."/>
            <person name="Chen L."/>
            <person name="Sun Z."/>
            <person name="Wang K."/>
            <person name="Pan B."/>
            <person name="Chen J."/>
            <person name="Bao Y."/>
            <person name="Liu F."/>
            <person name="Qi X."/>
            <person name="Gang D.R."/>
            <person name="Wen J."/>
            <person name="Li J."/>
        </authorList>
    </citation>
    <scope>NUCLEOTIDE SEQUENCE</scope>
    <source>
        <strain evidence="8">Dzin_1.0</strain>
    </source>
</reference>
<evidence type="ECO:0000256" key="3">
    <source>
        <dbReference type="ARBA" id="ARBA00022776"/>
    </source>
</evidence>
<dbReference type="OrthoDB" id="10006270at2759"/>
<keyword evidence="4" id="KW-0833">Ubl conjugation pathway</keyword>
<name>A0A9D5CHA2_9LILI</name>
<dbReference type="GO" id="GO:0051301">
    <property type="term" value="P:cell division"/>
    <property type="evidence" value="ECO:0007669"/>
    <property type="project" value="UniProtKB-KW"/>
</dbReference>
<accession>A0A9D5CHA2</accession>
<keyword evidence="6" id="KW-0131">Cell cycle</keyword>
<dbReference type="EMBL" id="JAGGNH010000005">
    <property type="protein sequence ID" value="KAJ0973296.1"/>
    <property type="molecule type" value="Genomic_DNA"/>
</dbReference>
<keyword evidence="3" id="KW-0498">Mitosis</keyword>
<keyword evidence="7" id="KW-0472">Membrane</keyword>
<evidence type="ECO:0000256" key="1">
    <source>
        <dbReference type="ARBA" id="ARBA00022618"/>
    </source>
</evidence>
<keyword evidence="7" id="KW-0812">Transmembrane</keyword>
<proteinExistence type="predicted"/>
<evidence type="ECO:0000256" key="6">
    <source>
        <dbReference type="ARBA" id="ARBA00023306"/>
    </source>
</evidence>
<dbReference type="InterPro" id="IPR019734">
    <property type="entry name" value="TPR_rpt"/>
</dbReference>
<dbReference type="InterPro" id="IPR011990">
    <property type="entry name" value="TPR-like_helical_dom_sf"/>
</dbReference>
<keyword evidence="2" id="KW-0677">Repeat</keyword>
<keyword evidence="5" id="KW-0802">TPR repeat</keyword>
<dbReference type="Pfam" id="PF13181">
    <property type="entry name" value="TPR_8"/>
    <property type="match status" value="1"/>
</dbReference>
<sequence>MRFSSDCEVELYPGLLLDVYYYCIKKYDQAQRYFGLQVLMDRFHQLGLVLGMLMLQKRKVIKQCLHFAQALVCFQGILSLLLVVHLPHKNLKTRFHLPMLYVGMEYMRTHNFKLAEQYSLQAKAICPLDPFVLNELGVVAYHMKEYPKAVQWFKKTLAHSASSLNEIWEPTLVNQAHAQRKLKMYHKAVSYYEKALTLSTHCLSTFAGWHMLIICRQVLWLKPDDQFCTEMLSLALEDDCRGNAHR</sequence>
<organism evidence="8 9">
    <name type="scientific">Dioscorea zingiberensis</name>
    <dbReference type="NCBI Taxonomy" id="325984"/>
    <lineage>
        <taxon>Eukaryota</taxon>
        <taxon>Viridiplantae</taxon>
        <taxon>Streptophyta</taxon>
        <taxon>Embryophyta</taxon>
        <taxon>Tracheophyta</taxon>
        <taxon>Spermatophyta</taxon>
        <taxon>Magnoliopsida</taxon>
        <taxon>Liliopsida</taxon>
        <taxon>Dioscoreales</taxon>
        <taxon>Dioscoreaceae</taxon>
        <taxon>Dioscorea</taxon>
    </lineage>
</organism>
<comment type="caution">
    <text evidence="8">The sequence shown here is derived from an EMBL/GenBank/DDBJ whole genome shotgun (WGS) entry which is preliminary data.</text>
</comment>
<dbReference type="Proteomes" id="UP001085076">
    <property type="component" value="Miscellaneous, Linkage group lg05"/>
</dbReference>
<dbReference type="SMART" id="SM00028">
    <property type="entry name" value="TPR"/>
    <property type="match status" value="2"/>
</dbReference>
<keyword evidence="1" id="KW-0132">Cell division</keyword>